<evidence type="ECO:0000313" key="14">
    <source>
        <dbReference type="Proteomes" id="UP000838412"/>
    </source>
</evidence>
<dbReference type="GO" id="GO:0035556">
    <property type="term" value="P:intracellular signal transduction"/>
    <property type="evidence" value="ECO:0007669"/>
    <property type="project" value="InterPro"/>
</dbReference>
<evidence type="ECO:0000256" key="9">
    <source>
        <dbReference type="SAM" id="MobiDB-lite"/>
    </source>
</evidence>
<evidence type="ECO:0000256" key="4">
    <source>
        <dbReference type="ARBA" id="ARBA00022443"/>
    </source>
</evidence>
<dbReference type="GO" id="GO:0070161">
    <property type="term" value="C:anchoring junction"/>
    <property type="evidence" value="ECO:0007669"/>
    <property type="project" value="UniProtKB-SubCell"/>
</dbReference>
<feature type="region of interest" description="Disordered" evidence="9">
    <location>
        <begin position="207"/>
        <end position="226"/>
    </location>
</feature>
<feature type="domain" description="SH3" evidence="10">
    <location>
        <begin position="2"/>
        <end position="61"/>
    </location>
</feature>
<dbReference type="PROSITE" id="PS50002">
    <property type="entry name" value="SH3"/>
    <property type="match status" value="8"/>
</dbReference>
<dbReference type="PROSITE" id="PS00741">
    <property type="entry name" value="DH_1"/>
    <property type="match status" value="1"/>
</dbReference>
<feature type="domain" description="SH3" evidence="10">
    <location>
        <begin position="337"/>
        <end position="397"/>
    </location>
</feature>
<dbReference type="EMBL" id="OV696688">
    <property type="protein sequence ID" value="CAH1258333.1"/>
    <property type="molecule type" value="Genomic_DNA"/>
</dbReference>
<feature type="domain" description="BAR" evidence="12">
    <location>
        <begin position="971"/>
        <end position="1202"/>
    </location>
</feature>
<keyword evidence="4 8" id="KW-0728">SH3 domain</keyword>
<feature type="compositionally biased region" description="Acidic residues" evidence="9">
    <location>
        <begin position="212"/>
        <end position="226"/>
    </location>
</feature>
<gene>
    <name evidence="13" type="primary">DNMBP</name>
    <name evidence="13" type="ORF">BLAG_LOCUS15943</name>
</gene>
<dbReference type="Pfam" id="PF03114">
    <property type="entry name" value="BAR"/>
    <property type="match status" value="1"/>
</dbReference>
<dbReference type="InterPro" id="IPR004148">
    <property type="entry name" value="BAR_dom"/>
</dbReference>
<dbReference type="SUPFAM" id="SSF50044">
    <property type="entry name" value="SH3-domain"/>
    <property type="match status" value="8"/>
</dbReference>
<feature type="region of interest" description="Disordered" evidence="9">
    <location>
        <begin position="1305"/>
        <end position="1352"/>
    </location>
</feature>
<dbReference type="PROSITE" id="PS50010">
    <property type="entry name" value="DH_2"/>
    <property type="match status" value="1"/>
</dbReference>
<dbReference type="InterPro" id="IPR001452">
    <property type="entry name" value="SH3_domain"/>
</dbReference>
<dbReference type="PANTHER" id="PTHR22834">
    <property type="entry name" value="NUCLEAR FUSION PROTEIN FUS2"/>
    <property type="match status" value="1"/>
</dbReference>
<feature type="domain" description="SH3" evidence="10">
    <location>
        <begin position="224"/>
        <end position="283"/>
    </location>
</feature>
<feature type="domain" description="DH" evidence="11">
    <location>
        <begin position="742"/>
        <end position="929"/>
    </location>
</feature>
<reference evidence="13" key="1">
    <citation type="submission" date="2022-01" db="EMBL/GenBank/DDBJ databases">
        <authorList>
            <person name="Braso-Vives M."/>
        </authorList>
    </citation>
    <scope>NUCLEOTIDE SEQUENCE</scope>
</reference>
<dbReference type="InterPro" id="IPR035819">
    <property type="entry name" value="DNMBP_SH3_N3"/>
</dbReference>
<evidence type="ECO:0000256" key="8">
    <source>
        <dbReference type="PROSITE-ProRule" id="PRU00192"/>
    </source>
</evidence>
<feature type="domain" description="SH3" evidence="10">
    <location>
        <begin position="414"/>
        <end position="474"/>
    </location>
</feature>
<dbReference type="InterPro" id="IPR027267">
    <property type="entry name" value="AH/BAR_dom_sf"/>
</dbReference>
<dbReference type="Pfam" id="PF00018">
    <property type="entry name" value="SH3_1"/>
    <property type="match status" value="4"/>
</dbReference>
<dbReference type="InterPro" id="IPR035899">
    <property type="entry name" value="DBL_dom_sf"/>
</dbReference>
<dbReference type="OrthoDB" id="6244550at2759"/>
<dbReference type="PANTHER" id="PTHR22834:SF20">
    <property type="entry name" value="SH3 DOMAIN-CONTAINING PROTEIN"/>
    <property type="match status" value="1"/>
</dbReference>
<dbReference type="Pfam" id="PF07653">
    <property type="entry name" value="SH3_2"/>
    <property type="match status" value="1"/>
</dbReference>
<feature type="region of interest" description="Disordered" evidence="9">
    <location>
        <begin position="1207"/>
        <end position="1245"/>
    </location>
</feature>
<dbReference type="GO" id="GO:0005795">
    <property type="term" value="C:Golgi stack"/>
    <property type="evidence" value="ECO:0007669"/>
    <property type="project" value="UniProtKB-SubCell"/>
</dbReference>
<evidence type="ECO:0000256" key="1">
    <source>
        <dbReference type="ARBA" id="ARBA00004282"/>
    </source>
</evidence>
<proteinExistence type="predicted"/>
<keyword evidence="14" id="KW-1185">Reference proteome</keyword>
<feature type="domain" description="SH3" evidence="10">
    <location>
        <begin position="140"/>
        <end position="199"/>
    </location>
</feature>
<dbReference type="InterPro" id="IPR000219">
    <property type="entry name" value="DH_dom"/>
</dbReference>
<dbReference type="PRINTS" id="PR00499">
    <property type="entry name" value="P67PHOX"/>
</dbReference>
<name>A0A8K0EQY8_BRALA</name>
<feature type="region of interest" description="Disordered" evidence="9">
    <location>
        <begin position="489"/>
        <end position="610"/>
    </location>
</feature>
<evidence type="ECO:0000256" key="7">
    <source>
        <dbReference type="ARBA" id="ARBA00032587"/>
    </source>
</evidence>
<evidence type="ECO:0000259" key="10">
    <source>
        <dbReference type="PROSITE" id="PS50002"/>
    </source>
</evidence>
<dbReference type="Gene3D" id="1.20.1270.60">
    <property type="entry name" value="Arfaptin homology (AH) domain/BAR domain"/>
    <property type="match status" value="1"/>
</dbReference>
<dbReference type="FunFam" id="2.30.30.40:FF:000420">
    <property type="entry name" value="Predicted protein"/>
    <property type="match status" value="1"/>
</dbReference>
<dbReference type="InterPro" id="IPR051492">
    <property type="entry name" value="Dynamin-Rho_GEF"/>
</dbReference>
<dbReference type="Gene3D" id="1.20.900.10">
    <property type="entry name" value="Dbl homology (DH) domain"/>
    <property type="match status" value="1"/>
</dbReference>
<feature type="domain" description="SH3" evidence="10">
    <location>
        <begin position="1357"/>
        <end position="1420"/>
    </location>
</feature>
<feature type="compositionally biased region" description="Polar residues" evidence="9">
    <location>
        <begin position="1232"/>
        <end position="1245"/>
    </location>
</feature>
<feature type="domain" description="SH3" evidence="10">
    <location>
        <begin position="66"/>
        <end position="125"/>
    </location>
</feature>
<evidence type="ECO:0000259" key="11">
    <source>
        <dbReference type="PROSITE" id="PS50010"/>
    </source>
</evidence>
<dbReference type="Proteomes" id="UP000838412">
    <property type="component" value="Chromosome 3"/>
</dbReference>
<accession>A0A8K0EQY8</accession>
<dbReference type="SMART" id="SM00325">
    <property type="entry name" value="RhoGEF"/>
    <property type="match status" value="1"/>
</dbReference>
<dbReference type="InterPro" id="IPR001331">
    <property type="entry name" value="GDS_CDC24_CS"/>
</dbReference>
<evidence type="ECO:0000313" key="13">
    <source>
        <dbReference type="EMBL" id="CAH1258333.1"/>
    </source>
</evidence>
<dbReference type="CDD" id="cd07589">
    <property type="entry name" value="BAR_DNMBP"/>
    <property type="match status" value="1"/>
</dbReference>
<dbReference type="SMART" id="SM00326">
    <property type="entry name" value="SH3"/>
    <property type="match status" value="8"/>
</dbReference>
<feature type="compositionally biased region" description="Pro residues" evidence="9">
    <location>
        <begin position="567"/>
        <end position="594"/>
    </location>
</feature>
<evidence type="ECO:0000259" key="12">
    <source>
        <dbReference type="PROSITE" id="PS51021"/>
    </source>
</evidence>
<feature type="compositionally biased region" description="Low complexity" evidence="9">
    <location>
        <begin position="1313"/>
        <end position="1325"/>
    </location>
</feature>
<keyword evidence="5" id="KW-0344">Guanine-nucleotide releasing factor</keyword>
<feature type="region of interest" description="Disordered" evidence="9">
    <location>
        <begin position="302"/>
        <end position="337"/>
    </location>
</feature>
<sequence>MEPGSYVRVLFDFETYEPGELSLRTGDVVRVVRQVNQDWLKGELDNMSGNFPSNFVEQVPVPAVRPGQRLAVGVEDFPAQQDGDLDIRKGEIILITEDIDGNWYRGESGNKAGIFPSLFCKDLPAPRSQDSAIPAEKAEGILGQAEVLQDLQAQLDEELTLYQGDIVNITRVVDQDWYEGELAGRSGIFPSAFVKLLAPLKGQTQSIVDNLPSDDSDSESEDEDEMPCARAIFPFQGKDGTELTFKEGDKITLLNRYDEDWIEGELDGDIGIFPTTFVEIIIDLPRFDDDGNEITQDALQAGHAGTSQGTLQTGDMKSQKETVRTSEGGQPSVHDPYAGQTARALFRFDAAERTDLPLEEGETVTIISKVDADWFEARKPTGESGLVPVGYLEVVKPGSETGGKDNDISQQDTNSGKYARALFEFEPSVEADIRLVPDQLYRIIRVVDKDWMEVQDEAGQVGVCPASYLQIMDGSDHQDPRLSATVETQPEMARAVEQSKPAMESRSQLDKPSKPGVKPKPEVKPKPPVASGKPTVTAEKPSAQYTSQPQEQHPAPAPAIPSRKAPPRPQQVPQPQRKVPPPRPAQPKRPPPPSHARNVQRPPSPILPRQRNTIWYVELPEGLASPLVPASSGAAPVRPAPRRKEPTGPAPSRPRSSVEPQGGQRPSVPQRPHSMAVPARKGADLIDLGQSFDGQDAEDGLEGLTAELNELRDNLRFIAPPPREQPEAGVSLEEIRRKKAEKRDRVVQEIIQTERDYVRDLHVITQGMLVPLREEKFQSAELNVLFGNIEGVQQLAQQFLPALEQSVEGVDPEEQTLGETFLGFSQDLEETYKLYCRNHDDALALLEKYEEIEEIQESITRCLVTLKEKWRMAVIDLSSLLIKPVQRVLKYPLLLNELLSTTEDDHQDKANILAAVNRMTDVATAINEDKRRKDLVMKYRKVDDDVTLSQKISKLSFHSIRKKGSRFTGRLIHMMGQSELTMDERFNEADRKFHNMEKTIKVFIRNVSENHRQMQEGLQAQLLVAEDITDFYADKANRQDIENYRTAYRTLVSTHLPKYKRFVEERVVSPLTALVLMYPAPNKLIQKRYDKMLDYDNKRKNSEKAKGSDKSRAAQEDLKIAKNTYEALNAQLLDELPKLHTMSTALLQDCVKNFVIAHRNIQDAARKELYALLQLPALLSEGDDILETFQARHTQVVEQLSAVSFAGQGLGSKRPDKGDRKQSRKSVVEPAQDQSGGPQTDTQKAQLQARYPGSLYKATKQHTPAQPMDLSVAEGDLIGVIKQQDPMGGQDRWFVDNGEQKGLVPSSCLTPVAEAPPSSSATAAPDVDLLGPEPSETPPSYDPSAGDHESAGVDTEETTYQYYAEYGFSARAETELTIHEGQVVTVLQPYDLQGNPEWWLVQHEGGQGYVPANYLNRREV</sequence>
<dbReference type="CDD" id="cd11800">
    <property type="entry name" value="SH3_DNMBP_C2_like"/>
    <property type="match status" value="1"/>
</dbReference>
<dbReference type="SUPFAM" id="SSF103657">
    <property type="entry name" value="BAR/IMD domain-like"/>
    <property type="match status" value="1"/>
</dbReference>
<feature type="compositionally biased region" description="Basic and acidic residues" evidence="9">
    <location>
        <begin position="507"/>
        <end position="525"/>
    </location>
</feature>
<organism evidence="13 14">
    <name type="scientific">Branchiostoma lanceolatum</name>
    <name type="common">Common lancelet</name>
    <name type="synonym">Amphioxus lanceolatum</name>
    <dbReference type="NCBI Taxonomy" id="7740"/>
    <lineage>
        <taxon>Eukaryota</taxon>
        <taxon>Metazoa</taxon>
        <taxon>Chordata</taxon>
        <taxon>Cephalochordata</taxon>
        <taxon>Leptocardii</taxon>
        <taxon>Amphioxiformes</taxon>
        <taxon>Branchiostomatidae</taxon>
        <taxon>Branchiostoma</taxon>
    </lineage>
</organism>
<dbReference type="Pfam" id="PF00621">
    <property type="entry name" value="RhoGEF"/>
    <property type="match status" value="1"/>
</dbReference>
<dbReference type="SMART" id="SM00721">
    <property type="entry name" value="BAR"/>
    <property type="match status" value="1"/>
</dbReference>
<dbReference type="Pfam" id="PF14604">
    <property type="entry name" value="SH3_9"/>
    <property type="match status" value="2"/>
</dbReference>
<feature type="region of interest" description="Disordered" evidence="9">
    <location>
        <begin position="624"/>
        <end position="677"/>
    </location>
</feature>
<comment type="subcellular location">
    <subcellularLocation>
        <location evidence="1">Cell junction</location>
    </subcellularLocation>
    <subcellularLocation>
        <location evidence="2">Golgi apparatus</location>
        <location evidence="2">Golgi stack</location>
    </subcellularLocation>
</comment>
<dbReference type="InterPro" id="IPR036028">
    <property type="entry name" value="SH3-like_dom_sf"/>
</dbReference>
<feature type="domain" description="SH3" evidence="10">
    <location>
        <begin position="1251"/>
        <end position="1314"/>
    </location>
</feature>
<keyword evidence="6" id="KW-0965">Cell junction</keyword>
<dbReference type="GO" id="GO:0005085">
    <property type="term" value="F:guanyl-nucleotide exchange factor activity"/>
    <property type="evidence" value="ECO:0007669"/>
    <property type="project" value="UniProtKB-KW"/>
</dbReference>
<dbReference type="SUPFAM" id="SSF48065">
    <property type="entry name" value="DBL homology domain (DH-domain)"/>
    <property type="match status" value="1"/>
</dbReference>
<dbReference type="Gene3D" id="2.30.30.40">
    <property type="entry name" value="SH3 Domains"/>
    <property type="match status" value="8"/>
</dbReference>
<dbReference type="CDD" id="cd11796">
    <property type="entry name" value="SH3_DNMBP_N3"/>
    <property type="match status" value="1"/>
</dbReference>
<dbReference type="CDD" id="cd00174">
    <property type="entry name" value="SH3"/>
    <property type="match status" value="2"/>
</dbReference>
<evidence type="ECO:0000256" key="3">
    <source>
        <dbReference type="ARBA" id="ARBA00018186"/>
    </source>
</evidence>
<evidence type="ECO:0000256" key="2">
    <source>
        <dbReference type="ARBA" id="ARBA00004348"/>
    </source>
</evidence>
<evidence type="ECO:0000256" key="5">
    <source>
        <dbReference type="ARBA" id="ARBA00022658"/>
    </source>
</evidence>
<dbReference type="PROSITE" id="PS51021">
    <property type="entry name" value="BAR"/>
    <property type="match status" value="1"/>
</dbReference>
<dbReference type="CDD" id="cd00160">
    <property type="entry name" value="RhoGEF"/>
    <property type="match status" value="1"/>
</dbReference>
<evidence type="ECO:0000256" key="6">
    <source>
        <dbReference type="ARBA" id="ARBA00022949"/>
    </source>
</evidence>
<protein>
    <recommendedName>
        <fullName evidence="3">Dynamin-binding protein</fullName>
    </recommendedName>
    <alternativeName>
        <fullName evidence="7">Scaffold protein Tuba</fullName>
    </alternativeName>
</protein>
<feature type="compositionally biased region" description="Polar residues" evidence="9">
    <location>
        <begin position="305"/>
        <end position="316"/>
    </location>
</feature>